<reference evidence="1 2" key="1">
    <citation type="submission" date="2015-02" db="EMBL/GenBank/DDBJ databases">
        <title>Single-cell genomics of uncultivated deep-branching MTB reveals a conserved set of magnetosome genes.</title>
        <authorList>
            <person name="Kolinko S."/>
            <person name="Richter M."/>
            <person name="Glockner F.O."/>
            <person name="Brachmann A."/>
            <person name="Schuler D."/>
        </authorList>
    </citation>
    <scope>NUCLEOTIDE SEQUENCE [LARGE SCALE GENOMIC DNA]</scope>
    <source>
        <strain evidence="1">SKK-01</strain>
    </source>
</reference>
<dbReference type="Proteomes" id="UP000033428">
    <property type="component" value="Unassembled WGS sequence"/>
</dbReference>
<dbReference type="AlphaFoldDB" id="A0A0F0CR40"/>
<gene>
    <name evidence="1" type="ORF">OMAG_002232</name>
</gene>
<evidence type="ECO:0000313" key="2">
    <source>
        <dbReference type="Proteomes" id="UP000033428"/>
    </source>
</evidence>
<keyword evidence="2" id="KW-1185">Reference proteome</keyword>
<protein>
    <submittedName>
        <fullName evidence="1">Uncharacterized protein</fullName>
    </submittedName>
</protein>
<name>A0A0F0CR40_9BACT</name>
<accession>A0A0F0CR40</accession>
<organism evidence="1 2">
    <name type="scientific">Candidatus Omnitrophus magneticus</name>
    <dbReference type="NCBI Taxonomy" id="1609969"/>
    <lineage>
        <taxon>Bacteria</taxon>
        <taxon>Pseudomonadati</taxon>
        <taxon>Candidatus Omnitrophota</taxon>
        <taxon>Candidatus Omnitrophus</taxon>
    </lineage>
</organism>
<sequence length="40" mass="4470">MVGLYSQRVILLFLYSPKAIRSSSPSKEKSTIFIIPQSAL</sequence>
<dbReference type="EMBL" id="JYNY01000453">
    <property type="protein sequence ID" value="KJJ83900.1"/>
    <property type="molecule type" value="Genomic_DNA"/>
</dbReference>
<comment type="caution">
    <text evidence="1">The sequence shown here is derived from an EMBL/GenBank/DDBJ whole genome shotgun (WGS) entry which is preliminary data.</text>
</comment>
<proteinExistence type="predicted"/>
<evidence type="ECO:0000313" key="1">
    <source>
        <dbReference type="EMBL" id="KJJ83900.1"/>
    </source>
</evidence>